<accession>A0A067MXH6</accession>
<protein>
    <submittedName>
        <fullName evidence="2">Uncharacterized protein</fullName>
    </submittedName>
</protein>
<dbReference type="EMBL" id="KL198026">
    <property type="protein sequence ID" value="KDQ16602.1"/>
    <property type="molecule type" value="Genomic_DNA"/>
</dbReference>
<reference evidence="3" key="1">
    <citation type="journal article" date="2014" name="Proc. Natl. Acad. Sci. U.S.A.">
        <title>Extensive sampling of basidiomycete genomes demonstrates inadequacy of the white-rot/brown-rot paradigm for wood decay fungi.</title>
        <authorList>
            <person name="Riley R."/>
            <person name="Salamov A.A."/>
            <person name="Brown D.W."/>
            <person name="Nagy L.G."/>
            <person name="Floudas D."/>
            <person name="Held B.W."/>
            <person name="Levasseur A."/>
            <person name="Lombard V."/>
            <person name="Morin E."/>
            <person name="Otillar R."/>
            <person name="Lindquist E.A."/>
            <person name="Sun H."/>
            <person name="LaButti K.M."/>
            <person name="Schmutz J."/>
            <person name="Jabbour D."/>
            <person name="Luo H."/>
            <person name="Baker S.E."/>
            <person name="Pisabarro A.G."/>
            <person name="Walton J.D."/>
            <person name="Blanchette R.A."/>
            <person name="Henrissat B."/>
            <person name="Martin F."/>
            <person name="Cullen D."/>
            <person name="Hibbett D.S."/>
            <person name="Grigoriev I.V."/>
        </authorList>
    </citation>
    <scope>NUCLEOTIDE SEQUENCE [LARGE SCALE GENOMIC DNA]</scope>
    <source>
        <strain evidence="3">FD-172 SS1</strain>
    </source>
</reference>
<feature type="compositionally biased region" description="Basic and acidic residues" evidence="1">
    <location>
        <begin position="282"/>
        <end position="291"/>
    </location>
</feature>
<dbReference type="InParanoid" id="A0A067MXH6"/>
<proteinExistence type="predicted"/>
<dbReference type="Proteomes" id="UP000027195">
    <property type="component" value="Unassembled WGS sequence"/>
</dbReference>
<evidence type="ECO:0000313" key="2">
    <source>
        <dbReference type="EMBL" id="KDQ16602.1"/>
    </source>
</evidence>
<keyword evidence="3" id="KW-1185">Reference proteome</keyword>
<dbReference type="HOGENOM" id="CLU_956425_0_0_1"/>
<sequence>MGTDAEEDPLLRYILPDILTLCNALRRLSESPSIPGNGATSRLYCNALISGVLTPDSGELPLEFLTECELPLPKPSSVTLGPDEATTIADICIFYRRRHIAYDRDIVEKACCFNPIFPSLCILQWACEYGGGYPGPQNRLITDLAITQCQRRCLGLLEHVIFGTYVDKGLAFVYASWWDGHQIAYCQFAEFDLRVPLYALKFYLFLKAVVAHTRAHAIDFSNLTPEGLKTARERYTGSWKVSLYLIPYGQEDEPEDDTRDWSAASPPDVDTWAQDDLQAETSNKEDTNCNT</sequence>
<gene>
    <name evidence="2" type="ORF">BOTBODRAFT_186284</name>
</gene>
<evidence type="ECO:0000313" key="3">
    <source>
        <dbReference type="Proteomes" id="UP000027195"/>
    </source>
</evidence>
<evidence type="ECO:0000256" key="1">
    <source>
        <dbReference type="SAM" id="MobiDB-lite"/>
    </source>
</evidence>
<dbReference type="AlphaFoldDB" id="A0A067MXH6"/>
<name>A0A067MXH6_BOTB1</name>
<organism evidence="2 3">
    <name type="scientific">Botryobasidium botryosum (strain FD-172 SS1)</name>
    <dbReference type="NCBI Taxonomy" id="930990"/>
    <lineage>
        <taxon>Eukaryota</taxon>
        <taxon>Fungi</taxon>
        <taxon>Dikarya</taxon>
        <taxon>Basidiomycota</taxon>
        <taxon>Agaricomycotina</taxon>
        <taxon>Agaricomycetes</taxon>
        <taxon>Cantharellales</taxon>
        <taxon>Botryobasidiaceae</taxon>
        <taxon>Botryobasidium</taxon>
    </lineage>
</organism>
<feature type="region of interest" description="Disordered" evidence="1">
    <location>
        <begin position="251"/>
        <end position="291"/>
    </location>
</feature>